<accession>A0ACB6Q8H5</accession>
<organism evidence="1 2">
    <name type="scientific">Lindgomyces ingoldianus</name>
    <dbReference type="NCBI Taxonomy" id="673940"/>
    <lineage>
        <taxon>Eukaryota</taxon>
        <taxon>Fungi</taxon>
        <taxon>Dikarya</taxon>
        <taxon>Ascomycota</taxon>
        <taxon>Pezizomycotina</taxon>
        <taxon>Dothideomycetes</taxon>
        <taxon>Pleosporomycetidae</taxon>
        <taxon>Pleosporales</taxon>
        <taxon>Lindgomycetaceae</taxon>
        <taxon>Lindgomyces</taxon>
    </lineage>
</organism>
<name>A0ACB6Q8H5_9PLEO</name>
<proteinExistence type="predicted"/>
<evidence type="ECO:0000313" key="1">
    <source>
        <dbReference type="EMBL" id="KAF2463334.1"/>
    </source>
</evidence>
<comment type="caution">
    <text evidence="1">The sequence shown here is derived from an EMBL/GenBank/DDBJ whole genome shotgun (WGS) entry which is preliminary data.</text>
</comment>
<dbReference type="Proteomes" id="UP000799755">
    <property type="component" value="Unassembled WGS sequence"/>
</dbReference>
<protein>
    <submittedName>
        <fullName evidence="1">Uncharacterized protein</fullName>
    </submittedName>
</protein>
<sequence>MPTVVLYILFRVVTLLLYRRFFHQARSIPTSKLEHDRSNDSEPSTSDNVHPNNGSRPPFAENPIPLDNLETTVQGQREEVPAFIGPIEQQVPNTPEASINRNSQAFRHAVQDFSSPMLLPTPESGTSSSSEEYSDGNTPLTPPSKTVFPDGGRHQEEESPWNVRSRTVAARSRAQYLNGEELDDGNSTETRRGSYFPGARRLTFLDQATLHPNSANALLEETTEPLLQNAANETQIESNTESSVYSGQAIKEDPFDDTNNLQVQEMVKKENAELNNKEAEQVETVHNKPKTTADSATMESKKTARNNILDQIIPYTFLDRLKDDDRRCVALKVRPPHARCLKKPRWVSKANKPLEDHSLTLRNLREHVTQGRFDDFVKDIESILLARKCWYHCYETTDKERLGTLKGFLKRWSEAQSGSQDLGFPTIGAEEFYDWVKAISVPVKPKRDPTSDSSETSYSQLSIPRPTLKRNDSYPISGVEEWQPECWKNKDVSHAIQEVVWNMLTSTEEKDGYIYAFLHKSNTSIRKIGTTGSSLSQRLKEWNAGCQRTYCYDPITRDFQIPHAKRVEKLIHTELKGWRRQISCVTCRTRSQLKHHREWFEGPVEHFDKVIDKWISWINKHPYEKGLNGRWMLTHDARLSLQEICEPLP</sequence>
<evidence type="ECO:0000313" key="2">
    <source>
        <dbReference type="Proteomes" id="UP000799755"/>
    </source>
</evidence>
<reference evidence="1" key="1">
    <citation type="journal article" date="2020" name="Stud. Mycol.">
        <title>101 Dothideomycetes genomes: a test case for predicting lifestyles and emergence of pathogens.</title>
        <authorList>
            <person name="Haridas S."/>
            <person name="Albert R."/>
            <person name="Binder M."/>
            <person name="Bloem J."/>
            <person name="Labutti K."/>
            <person name="Salamov A."/>
            <person name="Andreopoulos B."/>
            <person name="Baker S."/>
            <person name="Barry K."/>
            <person name="Bills G."/>
            <person name="Bluhm B."/>
            <person name="Cannon C."/>
            <person name="Castanera R."/>
            <person name="Culley D."/>
            <person name="Daum C."/>
            <person name="Ezra D."/>
            <person name="Gonzalez J."/>
            <person name="Henrissat B."/>
            <person name="Kuo A."/>
            <person name="Liang C."/>
            <person name="Lipzen A."/>
            <person name="Lutzoni F."/>
            <person name="Magnuson J."/>
            <person name="Mondo S."/>
            <person name="Nolan M."/>
            <person name="Ohm R."/>
            <person name="Pangilinan J."/>
            <person name="Park H.-J."/>
            <person name="Ramirez L."/>
            <person name="Alfaro M."/>
            <person name="Sun H."/>
            <person name="Tritt A."/>
            <person name="Yoshinaga Y."/>
            <person name="Zwiers L.-H."/>
            <person name="Turgeon B."/>
            <person name="Goodwin S."/>
            <person name="Spatafora J."/>
            <person name="Crous P."/>
            <person name="Grigoriev I."/>
        </authorList>
    </citation>
    <scope>NUCLEOTIDE SEQUENCE</scope>
    <source>
        <strain evidence="1">ATCC 200398</strain>
    </source>
</reference>
<keyword evidence="2" id="KW-1185">Reference proteome</keyword>
<dbReference type="EMBL" id="MU003551">
    <property type="protein sequence ID" value="KAF2463334.1"/>
    <property type="molecule type" value="Genomic_DNA"/>
</dbReference>
<gene>
    <name evidence="1" type="ORF">BDR25DRAFT_384633</name>
</gene>